<dbReference type="EMBL" id="JANHOG010002378">
    <property type="protein sequence ID" value="KAJ3524043.1"/>
    <property type="molecule type" value="Genomic_DNA"/>
</dbReference>
<evidence type="ECO:0000313" key="1">
    <source>
        <dbReference type="EMBL" id="KAJ3524043.1"/>
    </source>
</evidence>
<evidence type="ECO:0000313" key="2">
    <source>
        <dbReference type="Proteomes" id="UP001148662"/>
    </source>
</evidence>
<sequence>MLFHGNPALIQGFNTFLPPGYRIELSTDPRNINMITVTTPMGVMTQPTNPYGAPIRLPRENPAMLPMFAHQPPFGTTAPPPILPYLNKIKTRFSDDQDVYKQFLEILHTYQKEQKQLHDTQVFVQVSRLFKDAPDLMEEFKDFLPEAVPSVQPTPGLPGIMPHPQAAEAPQPGWEHPESPAPVPDKVTKAPSRRRKRAADKELAAPKAGGGRATKKAKLAHEKAVMGSPKFTAYQHPQSPQPGPSHLHPAANAIHQQQQQLPPHGAAITSAFTLNGASYSQDERLLLEKVKAALEPAGTYGDFLKLLNMYAYEVIEVQSLIQQAEHFLGDIGNGELLLQFRQLLGWDDKSHNIEFGPPDSIRTRPPDPQAPVCPDDGQGPSYRRLPEYETKLACSGRDRLAWSVLNDEWISHPTWASEESGFIAHKKNSFEDTLHRSEEERHEYQTHIDAITRTIALLEPLASRIEEMSPEERESFRLDSNLGGPSPKIYYKVFKRVYGYNNAHEIVEIMQQNPALCVPVVLARMKQKNEEWRRLQREFNRTWREVEAKNFYKSLDYQGITFKQNDKKNITAKFFVQEIENIKNERAKTQPNGLTDHDSGKHHLEFEFQDMEVLHDVLRLVYSYLDHAMAQQYSSAERRSIERFLRTFVPTLFMLSPHEFNAAYRPLHSNQDDDMLEDSSDREDEGGKTTSGRHSVSGAHSNGVPANDLRNRLLETVQEGSSKRAAKESRSLGSASPTSPSTSSKLTGLPDDSVSHSESRSNPGDVWIREIPLGTVEGSADAGDAPAKKRPFFTGTTFYTLLRLLQLLYTRFLTFKEIGLESVRENHASLRVNPVARELGLEETNGPSVILEQVEQELRERTGQTDANILYMYFLDACEKMFAGDMDQATFEEHMRWFFRMRAYLVFTLDKVITAIVKQVQTILSDNKCQELWHLLKRMRRRENVTLYDIVRYRREAERHVGSDDHLYKVDCVSGQSGGRDSHCAEDAC</sequence>
<protein>
    <submittedName>
        <fullName evidence="1">Uncharacterized protein</fullName>
    </submittedName>
</protein>
<gene>
    <name evidence="1" type="ORF">NM688_g8631</name>
</gene>
<reference evidence="1" key="1">
    <citation type="submission" date="2022-07" db="EMBL/GenBank/DDBJ databases">
        <title>Genome Sequence of Phlebia brevispora.</title>
        <authorList>
            <person name="Buettner E."/>
        </authorList>
    </citation>
    <scope>NUCLEOTIDE SEQUENCE</scope>
    <source>
        <strain evidence="1">MPL23</strain>
    </source>
</reference>
<accession>A0ACC1RRC1</accession>
<organism evidence="1 2">
    <name type="scientific">Phlebia brevispora</name>
    <dbReference type="NCBI Taxonomy" id="194682"/>
    <lineage>
        <taxon>Eukaryota</taxon>
        <taxon>Fungi</taxon>
        <taxon>Dikarya</taxon>
        <taxon>Basidiomycota</taxon>
        <taxon>Agaricomycotina</taxon>
        <taxon>Agaricomycetes</taxon>
        <taxon>Polyporales</taxon>
        <taxon>Meruliaceae</taxon>
        <taxon>Phlebia</taxon>
    </lineage>
</organism>
<proteinExistence type="predicted"/>
<dbReference type="Proteomes" id="UP001148662">
    <property type="component" value="Unassembled WGS sequence"/>
</dbReference>
<keyword evidence="2" id="KW-1185">Reference proteome</keyword>
<comment type="caution">
    <text evidence="1">The sequence shown here is derived from an EMBL/GenBank/DDBJ whole genome shotgun (WGS) entry which is preliminary data.</text>
</comment>
<name>A0ACC1RRC1_9APHY</name>